<organism evidence="3">
    <name type="scientific">Kuenenia stuttgartiensis</name>
    <dbReference type="NCBI Taxonomy" id="174633"/>
    <lineage>
        <taxon>Bacteria</taxon>
        <taxon>Pseudomonadati</taxon>
        <taxon>Planctomycetota</taxon>
        <taxon>Candidatus Brocadiia</taxon>
        <taxon>Candidatus Brocadiales</taxon>
        <taxon>Candidatus Brocadiaceae</taxon>
        <taxon>Candidatus Kuenenia</taxon>
    </lineage>
</organism>
<dbReference type="RefSeq" id="WP_099324863.1">
    <property type="nucleotide sequence ID" value="NZ_CP049055.1"/>
</dbReference>
<protein>
    <submittedName>
        <fullName evidence="3">Uncharacterized protein</fullName>
    </submittedName>
</protein>
<dbReference type="SUPFAM" id="SSF57997">
    <property type="entry name" value="Tropomyosin"/>
    <property type="match status" value="1"/>
</dbReference>
<evidence type="ECO:0000256" key="2">
    <source>
        <dbReference type="SAM" id="Phobius"/>
    </source>
</evidence>
<evidence type="ECO:0000313" key="3">
    <source>
        <dbReference type="EMBL" id="CAJ72632.1"/>
    </source>
</evidence>
<proteinExistence type="predicted"/>
<reference evidence="6" key="4">
    <citation type="submission" date="2017-10" db="EMBL/GenBank/DDBJ databases">
        <authorList>
            <person name="Frank J."/>
        </authorList>
    </citation>
    <scope>NUCLEOTIDE SEQUENCE [LARGE SCALE GENOMIC DNA]</scope>
</reference>
<keyword evidence="2" id="KW-0472">Membrane</keyword>
<keyword evidence="1" id="KW-0175">Coiled coil</keyword>
<sequence>MKHWVYIAVLLVFIYLPVVLFVQKSAIGQTSGQEVFDKLTDFQKSLRDWMRNIDNLSAQFSELNKDVKETIAPLKESSKIIKDLEGKMNKIVSRLEKVEQVTSIEDVKNTLDSFGKTFDVFKKLFSDLKKRVEDQEVKTTVLEKKYQEAETPLAPFKKALEDINKLVTDKFAEQEKILAAAEVNIKTRTEALDQQIKIFEEFDRRVKNLERRGVVSSGTATAAVVVASPEVKVTPVAEAVGTETVVAAKEEPVAREPSPEEEGFNEAGEGFYVRNVKLLPFGSSAQIEGEIKNLSGKDQSIANFEIKVYDKKDLVLFMQDFSIRSFKNEAIRKFNEIITGYSPVDIARYEVLAKRRY</sequence>
<evidence type="ECO:0000313" key="5">
    <source>
        <dbReference type="EMBL" id="SOH04131.1"/>
    </source>
</evidence>
<reference evidence="5" key="3">
    <citation type="submission" date="2017-10" db="EMBL/GenBank/DDBJ databases">
        <authorList>
            <person name="Banno H."/>
            <person name="Chua N.-H."/>
        </authorList>
    </citation>
    <scope>NUCLEOTIDE SEQUENCE [LARGE SCALE GENOMIC DNA]</scope>
    <source>
        <strain evidence="5">Kuenenia_mbr1_ru-nijmegen</strain>
    </source>
</reference>
<evidence type="ECO:0000313" key="4">
    <source>
        <dbReference type="EMBL" id="QII09990.1"/>
    </source>
</evidence>
<name>Q1PZY2_KUEST</name>
<dbReference type="EMBL" id="LT934425">
    <property type="protein sequence ID" value="SOH04131.1"/>
    <property type="molecule type" value="Genomic_DNA"/>
</dbReference>
<dbReference type="Gene3D" id="1.10.287.1490">
    <property type="match status" value="1"/>
</dbReference>
<dbReference type="Proteomes" id="UP000501926">
    <property type="component" value="Chromosome"/>
</dbReference>
<dbReference type="Proteomes" id="UP000221734">
    <property type="component" value="Chromosome Kuenenia_stuttgartiensis_MBR1"/>
</dbReference>
<evidence type="ECO:0000256" key="1">
    <source>
        <dbReference type="SAM" id="Coils"/>
    </source>
</evidence>
<keyword evidence="6" id="KW-1185">Reference proteome</keyword>
<reference evidence="3" key="2">
    <citation type="submission" date="2006-01" db="EMBL/GenBank/DDBJ databases">
        <authorList>
            <person name="Genoscope"/>
        </authorList>
    </citation>
    <scope>NUCLEOTIDE SEQUENCE</scope>
</reference>
<evidence type="ECO:0000313" key="6">
    <source>
        <dbReference type="Proteomes" id="UP000221734"/>
    </source>
</evidence>
<accession>Q1PZY2</accession>
<evidence type="ECO:0000313" key="7">
    <source>
        <dbReference type="Proteomes" id="UP000501926"/>
    </source>
</evidence>
<dbReference type="AlphaFoldDB" id="Q1PZY2"/>
<reference evidence="3" key="1">
    <citation type="journal article" date="2006" name="Nature">
        <title>Deciphering the evolution and metabolism of an anammox bacterium from a community genome.</title>
        <authorList>
            <person name="Strous M."/>
            <person name="Pelletier E."/>
            <person name="Mangenot S."/>
            <person name="Rattei T."/>
            <person name="Lehner A."/>
            <person name="Taylor M.W."/>
            <person name="Horn M."/>
            <person name="Daims H."/>
            <person name="Bartol-Mavel D."/>
            <person name="Wincker P."/>
            <person name="Barbe V."/>
            <person name="Fonknechten N."/>
            <person name="Vallenet D."/>
            <person name="Segurens B."/>
            <person name="Schenowitz-Truong C."/>
            <person name="Medigue C."/>
            <person name="Collingro A."/>
            <person name="Snel B."/>
            <person name="Dutilh B.E."/>
            <person name="OpDenCamp H.J.M."/>
            <person name="vanDerDrift C."/>
            <person name="Cirpus I."/>
            <person name="vanDePas-Schoonen K.T."/>
            <person name="Harhangi H.R."/>
            <person name="vanNiftrik L."/>
            <person name="Schmid M."/>
            <person name="Keltjens J."/>
            <person name="vanDeVossenberg J."/>
            <person name="Kartal B."/>
            <person name="Meier H."/>
            <person name="Frishman D."/>
            <person name="Huynen M.A."/>
            <person name="Mewes H."/>
            <person name="Weissenbach J."/>
            <person name="Jetten M.S.M."/>
            <person name="Wagner M."/>
            <person name="LePaslier D."/>
        </authorList>
    </citation>
    <scope>NUCLEOTIDE SEQUENCE</scope>
</reference>
<feature type="transmembrane region" description="Helical" evidence="2">
    <location>
        <begin position="6"/>
        <end position="22"/>
    </location>
</feature>
<keyword evidence="2" id="KW-0812">Transmembrane</keyword>
<dbReference type="OrthoDB" id="259576at2"/>
<dbReference type="EMBL" id="CT573072">
    <property type="protein sequence ID" value="CAJ72632.1"/>
    <property type="molecule type" value="Genomic_DNA"/>
</dbReference>
<dbReference type="EMBL" id="CP049055">
    <property type="protein sequence ID" value="QII09990.1"/>
    <property type="molecule type" value="Genomic_DNA"/>
</dbReference>
<gene>
    <name evidence="4" type="ORF">KsCSTR_06110</name>
    <name evidence="5" type="ORF">KSMBR1_1632</name>
    <name evidence="3" type="ORF">kustd1887</name>
</gene>
<reference evidence="4 7" key="5">
    <citation type="submission" date="2020-02" db="EMBL/GenBank/DDBJ databases">
        <title>Newly sequenced genome of strain CSTR1 showed variability in Candidatus Kuenenia stuttgartiensis genomes.</title>
        <authorList>
            <person name="Ding C."/>
            <person name="Adrian L."/>
        </authorList>
    </citation>
    <scope>NUCLEOTIDE SEQUENCE [LARGE SCALE GENOMIC DNA]</scope>
    <source>
        <strain evidence="4 7">CSTR1</strain>
    </source>
</reference>
<keyword evidence="2" id="KW-1133">Transmembrane helix</keyword>
<feature type="coiled-coil region" evidence="1">
    <location>
        <begin position="39"/>
        <end position="101"/>
    </location>
</feature>
<dbReference type="KEGG" id="kst:KSMBR1_1632"/>